<evidence type="ECO:0000313" key="4">
    <source>
        <dbReference type="EMBL" id="UJO25115.1"/>
    </source>
</evidence>
<dbReference type="OrthoDB" id="37659at2759"/>
<dbReference type="Pfam" id="PF00106">
    <property type="entry name" value="adh_short"/>
    <property type="match status" value="1"/>
</dbReference>
<reference evidence="4" key="1">
    <citation type="submission" date="2021-12" db="EMBL/GenBank/DDBJ databases">
        <authorList>
            <person name="Zaccaron A."/>
            <person name="Stergiopoulos I."/>
        </authorList>
    </citation>
    <scope>NUCLEOTIDE SEQUENCE</scope>
    <source>
        <strain evidence="4">Race5_Kim</strain>
    </source>
</reference>
<dbReference type="GeneID" id="71993967"/>
<evidence type="ECO:0000256" key="1">
    <source>
        <dbReference type="ARBA" id="ARBA00006484"/>
    </source>
</evidence>
<accession>A0A9Q8PMF1</accession>
<sequence length="263" mass="28550">MAAQIKTILILGATSGISEAFAQRLHGLGKKVIITGRRQNKIEEIKQKLPGVEGYVMDNTKINEIPSHVEKLFSQYPDIDTVWINGGIQRHGNITKLQANADQEALDEISVNLTGPIILAQHIIPRLLKKGTEANFMVTSSGIAFVPIPLCPIYGATKAGMYHYLVGLRQQLQGTKVNILELVPPYVATDLVFHDSHPALAALTPMPLEEYTRQSLELLEKSNASELKELTVEAAGKAAGSAPRVAVWRNGPGKISEAMPFGG</sequence>
<dbReference type="InterPro" id="IPR036291">
    <property type="entry name" value="NAD(P)-bd_dom_sf"/>
</dbReference>
<organism evidence="4 5">
    <name type="scientific">Passalora fulva</name>
    <name type="common">Tomato leaf mold</name>
    <name type="synonym">Cladosporium fulvum</name>
    <dbReference type="NCBI Taxonomy" id="5499"/>
    <lineage>
        <taxon>Eukaryota</taxon>
        <taxon>Fungi</taxon>
        <taxon>Dikarya</taxon>
        <taxon>Ascomycota</taxon>
        <taxon>Pezizomycotina</taxon>
        <taxon>Dothideomycetes</taxon>
        <taxon>Dothideomycetidae</taxon>
        <taxon>Mycosphaerellales</taxon>
        <taxon>Mycosphaerellaceae</taxon>
        <taxon>Fulvia</taxon>
    </lineage>
</organism>
<evidence type="ECO:0000256" key="2">
    <source>
        <dbReference type="ARBA" id="ARBA00022857"/>
    </source>
</evidence>
<dbReference type="PRINTS" id="PR00081">
    <property type="entry name" value="GDHRDH"/>
</dbReference>
<dbReference type="PANTHER" id="PTHR43669">
    <property type="entry name" value="5-KETO-D-GLUCONATE 5-REDUCTASE"/>
    <property type="match status" value="1"/>
</dbReference>
<dbReference type="RefSeq" id="XP_047769481.1">
    <property type="nucleotide sequence ID" value="XM_047913237.1"/>
</dbReference>
<keyword evidence="3" id="KW-0560">Oxidoreductase</keyword>
<comment type="similarity">
    <text evidence="1">Belongs to the short-chain dehydrogenases/reductases (SDR) family.</text>
</comment>
<dbReference type="Gene3D" id="3.40.50.720">
    <property type="entry name" value="NAD(P)-binding Rossmann-like Domain"/>
    <property type="match status" value="1"/>
</dbReference>
<dbReference type="InterPro" id="IPR020904">
    <property type="entry name" value="Sc_DH/Rdtase_CS"/>
</dbReference>
<evidence type="ECO:0000313" key="5">
    <source>
        <dbReference type="Proteomes" id="UP000756132"/>
    </source>
</evidence>
<dbReference type="InterPro" id="IPR002347">
    <property type="entry name" value="SDR_fam"/>
</dbReference>
<keyword evidence="5" id="KW-1185">Reference proteome</keyword>
<dbReference type="EMBL" id="CP090175">
    <property type="protein sequence ID" value="UJO25115.1"/>
    <property type="molecule type" value="Genomic_DNA"/>
</dbReference>
<evidence type="ECO:0000256" key="3">
    <source>
        <dbReference type="ARBA" id="ARBA00023002"/>
    </source>
</evidence>
<dbReference type="SUPFAM" id="SSF51735">
    <property type="entry name" value="NAD(P)-binding Rossmann-fold domains"/>
    <property type="match status" value="1"/>
</dbReference>
<protein>
    <submittedName>
        <fullName evidence="4">Uncharacterized protein</fullName>
    </submittedName>
</protein>
<dbReference type="PROSITE" id="PS00061">
    <property type="entry name" value="ADH_SHORT"/>
    <property type="match status" value="1"/>
</dbReference>
<gene>
    <name evidence="4" type="ORF">CLAFUR5_14089</name>
</gene>
<name>A0A9Q8PMF1_PASFU</name>
<dbReference type="Proteomes" id="UP000756132">
    <property type="component" value="Chromosome 13"/>
</dbReference>
<dbReference type="GO" id="GO:0016491">
    <property type="term" value="F:oxidoreductase activity"/>
    <property type="evidence" value="ECO:0007669"/>
    <property type="project" value="UniProtKB-KW"/>
</dbReference>
<dbReference type="KEGG" id="ffu:CLAFUR5_14089"/>
<keyword evidence="2" id="KW-0521">NADP</keyword>
<dbReference type="AlphaFoldDB" id="A0A9Q8PMF1"/>
<dbReference type="PANTHER" id="PTHR43669:SF3">
    <property type="entry name" value="ALCOHOL DEHYDROGENASE, PUTATIVE (AFU_ORTHOLOGUE AFUA_3G03445)-RELATED"/>
    <property type="match status" value="1"/>
</dbReference>
<reference evidence="4" key="2">
    <citation type="journal article" date="2022" name="Microb. Genom.">
        <title>A chromosome-scale genome assembly of the tomato pathogen Cladosporium fulvum reveals a compartmentalized genome architecture and the presence of a dispensable chromosome.</title>
        <authorList>
            <person name="Zaccaron A.Z."/>
            <person name="Chen L.H."/>
            <person name="Samaras A."/>
            <person name="Stergiopoulos I."/>
        </authorList>
    </citation>
    <scope>NUCLEOTIDE SEQUENCE</scope>
    <source>
        <strain evidence="4">Race5_Kim</strain>
    </source>
</reference>
<proteinExistence type="inferred from homology"/>